<name>A0A6N9SLS1_ECOLX</name>
<dbReference type="Proteomes" id="UP000471490">
    <property type="component" value="Unassembled WGS sequence"/>
</dbReference>
<dbReference type="AlphaFoldDB" id="A0A6N9SLS1"/>
<accession>A0A6N9SLS1</accession>
<evidence type="ECO:0000313" key="1">
    <source>
        <dbReference type="EMBL" id="NDR95845.1"/>
    </source>
</evidence>
<comment type="caution">
    <text evidence="1">The sequence shown here is derived from an EMBL/GenBank/DDBJ whole genome shotgun (WGS) entry which is preliminary data.</text>
</comment>
<protein>
    <submittedName>
        <fullName evidence="1">Uncharacterized protein</fullName>
    </submittedName>
</protein>
<reference evidence="1 2" key="1">
    <citation type="journal article" date="2020" name="Int. J. Nanomedicine">
        <title>Consequences Of Long-Term Bacteria's Exposure To Silver Nanoformulations With Different PhysicoChemical Properties.</title>
        <authorList>
            <person name="Kedziora A."/>
            <person name="Wernecki M."/>
            <person name="Korzekwa K."/>
            <person name="Speruda M."/>
            <person name="Gerasymchuk Y."/>
            <person name="Lukowiak A."/>
            <person name="Bugla-Ploskonska G."/>
        </authorList>
    </citation>
    <scope>NUCLEOTIDE SEQUENCE [LARGE SCALE GENOMIC DNA]</scope>
    <source>
        <strain evidence="1 2">ATCC 11230</strain>
    </source>
</reference>
<organism evidence="1 2">
    <name type="scientific">Escherichia coli</name>
    <dbReference type="NCBI Taxonomy" id="562"/>
    <lineage>
        <taxon>Bacteria</taxon>
        <taxon>Pseudomonadati</taxon>
        <taxon>Pseudomonadota</taxon>
        <taxon>Gammaproteobacteria</taxon>
        <taxon>Enterobacterales</taxon>
        <taxon>Enterobacteriaceae</taxon>
        <taxon>Escherichia</taxon>
    </lineage>
</organism>
<dbReference type="RefSeq" id="WP_214429487.1">
    <property type="nucleotide sequence ID" value="NZ_JANAIQ010000147.1"/>
</dbReference>
<proteinExistence type="predicted"/>
<dbReference type="EMBL" id="VLTB01000755">
    <property type="protein sequence ID" value="NDR95845.1"/>
    <property type="molecule type" value="Genomic_DNA"/>
</dbReference>
<feature type="non-terminal residue" evidence="1">
    <location>
        <position position="1"/>
    </location>
</feature>
<sequence length="71" mass="7934">AQTTCNKICYCCGKPFPVFIFRVIVFAHQRISRIFKNNLSPKQNKGAITITGKYAPLVIDSVTSDSEFPIP</sequence>
<evidence type="ECO:0000313" key="2">
    <source>
        <dbReference type="Proteomes" id="UP000471490"/>
    </source>
</evidence>
<gene>
    <name evidence="1" type="ORF">FPI65_32805</name>
</gene>